<dbReference type="GO" id="GO:0015031">
    <property type="term" value="P:protein transport"/>
    <property type="evidence" value="ECO:0007669"/>
    <property type="project" value="UniProtKB-KW"/>
</dbReference>
<comment type="similarity">
    <text evidence="2 11">Belongs to the peptidase C54 family.</text>
</comment>
<dbReference type="GO" id="GO:0016485">
    <property type="term" value="P:protein processing"/>
    <property type="evidence" value="ECO:0007669"/>
    <property type="project" value="TreeGrafter"/>
</dbReference>
<keyword evidence="5 11" id="KW-0645">Protease</keyword>
<evidence type="ECO:0000256" key="12">
    <source>
        <dbReference type="SAM" id="MobiDB-lite"/>
    </source>
</evidence>
<keyword evidence="6 11" id="KW-0378">Hydrolase</keyword>
<keyword evidence="3" id="KW-0813">Transport</keyword>
<evidence type="ECO:0000256" key="10">
    <source>
        <dbReference type="ARBA" id="ARBA00029362"/>
    </source>
</evidence>
<dbReference type="Pfam" id="PF03416">
    <property type="entry name" value="Peptidase_C54"/>
    <property type="match status" value="1"/>
</dbReference>
<feature type="region of interest" description="Disordered" evidence="12">
    <location>
        <begin position="577"/>
        <end position="609"/>
    </location>
</feature>
<dbReference type="InterPro" id="IPR038765">
    <property type="entry name" value="Papain-like_cys_pep_sf"/>
</dbReference>
<keyword evidence="8 11" id="KW-0653">Protein transport</keyword>
<evidence type="ECO:0000256" key="4">
    <source>
        <dbReference type="ARBA" id="ARBA00022490"/>
    </source>
</evidence>
<accession>A0A074Z850</accession>
<dbReference type="PANTHER" id="PTHR22624">
    <property type="entry name" value="CYSTEINE PROTEASE ATG4"/>
    <property type="match status" value="1"/>
</dbReference>
<dbReference type="PANTHER" id="PTHR22624:SF49">
    <property type="entry name" value="CYSTEINE PROTEASE"/>
    <property type="match status" value="1"/>
</dbReference>
<dbReference type="AlphaFoldDB" id="A0A074Z850"/>
<dbReference type="GO" id="GO:0004197">
    <property type="term" value="F:cysteine-type endopeptidase activity"/>
    <property type="evidence" value="ECO:0007669"/>
    <property type="project" value="TreeGrafter"/>
</dbReference>
<dbReference type="InterPro" id="IPR005078">
    <property type="entry name" value="Peptidase_C54"/>
</dbReference>
<feature type="compositionally biased region" description="Basic and acidic residues" evidence="12">
    <location>
        <begin position="577"/>
        <end position="588"/>
    </location>
</feature>
<evidence type="ECO:0000256" key="2">
    <source>
        <dbReference type="ARBA" id="ARBA00010958"/>
    </source>
</evidence>
<keyword evidence="9 11" id="KW-0072">Autophagy</keyword>
<keyword evidence="15" id="KW-1185">Reference proteome</keyword>
<organism evidence="14 15">
    <name type="scientific">Opisthorchis viverrini</name>
    <name type="common">Southeast Asian liver fluke</name>
    <dbReference type="NCBI Taxonomy" id="6198"/>
    <lineage>
        <taxon>Eukaryota</taxon>
        <taxon>Metazoa</taxon>
        <taxon>Spiralia</taxon>
        <taxon>Lophotrochozoa</taxon>
        <taxon>Platyhelminthes</taxon>
        <taxon>Trematoda</taxon>
        <taxon>Digenea</taxon>
        <taxon>Opisthorchiida</taxon>
        <taxon>Opisthorchiata</taxon>
        <taxon>Opisthorchiidae</taxon>
        <taxon>Opisthorchis</taxon>
    </lineage>
</organism>
<sequence>MEKAFATGNSCALFQVIRSIGQKADVSETICEKDETPNHSLNHRLERWAEHFKEQFTWSPSTPSSEWRKPRAGQHITWQKGLKEITKGLDVIGVVRLPGWDPRDPTCAWLEALQEMAADRSIFTYANSAPDHPYLPNSEKPVYVFGDKFDAMKDRDRIAERLRSLFWMTYRKNFPPIVTQSGPTSDTRWGCMHRCGQMMLAEAITRIHLGKDWRWTPGCQDEAYCRLRRMFQDHKSSLYSIQNITMLGMALDKPIGSWFGPNTVAQVIKKLCAYDPCTNWYVHISVEDGVIVDEIKARCQNPKAFILHPSSDSAHGLPTPGTPPAEGGVGSDWDLEAVKARFAEDPELLDPPPHVNSPVTRILDEDFLEIVLPPTYDSEHDSDHPPITPPAVPAVRSSLERSPPPESDRLQATETEAAPSPATWRPLLLFIPLRLGLHQPNPCYFNAIKAILQIPHSIGIMGGRPSHAVWIVGTAGDEDLLCLDPHTTQPASQDDLTAEDDVTHHCDCPVRLPLERLDPSMVIGFVCTTEDEFDQLCAHLERDVLSVETTRGHPLFEVHKSRPSNLPPLPMLLFNSRSERASDTSVKEETDEGDASNPPSPTQSDPSKIGGAMNAVRVLWSKCNQVAEETVRSLTNLGGPLANSAQKDVACILHMDKALDDSSLESRALKASRRLPCGFVDDKIRNDDREYPFHAPRF</sequence>
<evidence type="ECO:0000313" key="14">
    <source>
        <dbReference type="EMBL" id="KER21727.1"/>
    </source>
</evidence>
<dbReference type="GO" id="GO:0000045">
    <property type="term" value="P:autophagosome assembly"/>
    <property type="evidence" value="ECO:0007669"/>
    <property type="project" value="TreeGrafter"/>
</dbReference>
<feature type="non-terminal residue" evidence="14">
    <location>
        <position position="698"/>
    </location>
</feature>
<evidence type="ECO:0000256" key="3">
    <source>
        <dbReference type="ARBA" id="ARBA00022448"/>
    </source>
</evidence>
<evidence type="ECO:0000256" key="9">
    <source>
        <dbReference type="ARBA" id="ARBA00023006"/>
    </source>
</evidence>
<protein>
    <recommendedName>
        <fullName evidence="11">Cysteine protease</fullName>
        <ecNumber evidence="11">3.4.22.-</ecNumber>
    </recommendedName>
</protein>
<dbReference type="RefSeq" id="XP_009174511.1">
    <property type="nucleotide sequence ID" value="XM_009176247.1"/>
</dbReference>
<evidence type="ECO:0000256" key="1">
    <source>
        <dbReference type="ARBA" id="ARBA00004496"/>
    </source>
</evidence>
<dbReference type="STRING" id="6198.A0A074Z850"/>
<dbReference type="GO" id="GO:0035973">
    <property type="term" value="P:aggrephagy"/>
    <property type="evidence" value="ECO:0007669"/>
    <property type="project" value="TreeGrafter"/>
</dbReference>
<dbReference type="Proteomes" id="UP000054324">
    <property type="component" value="Unassembled WGS sequence"/>
</dbReference>
<evidence type="ECO:0000256" key="5">
    <source>
        <dbReference type="ARBA" id="ARBA00022670"/>
    </source>
</evidence>
<keyword evidence="4 11" id="KW-0963">Cytoplasm</keyword>
<name>A0A074Z850_OPIVI</name>
<dbReference type="GO" id="GO:0019786">
    <property type="term" value="F:protein-phosphatidylethanolamide deconjugating activity"/>
    <property type="evidence" value="ECO:0007669"/>
    <property type="project" value="InterPro"/>
</dbReference>
<dbReference type="EMBL" id="KL596944">
    <property type="protein sequence ID" value="KER21727.1"/>
    <property type="molecule type" value="Genomic_DNA"/>
</dbReference>
<comment type="function">
    <text evidence="11">Cysteine protease that plays a key role in autophagy by mediating both proteolytic activation and delipidation of ATG8 family proteins.</text>
</comment>
<dbReference type="GeneID" id="20329185"/>
<evidence type="ECO:0000259" key="13">
    <source>
        <dbReference type="Pfam" id="PF03416"/>
    </source>
</evidence>
<evidence type="ECO:0000256" key="6">
    <source>
        <dbReference type="ARBA" id="ARBA00022801"/>
    </source>
</evidence>
<comment type="subcellular location">
    <subcellularLocation>
        <location evidence="1 11">Cytoplasm</location>
    </subcellularLocation>
</comment>
<keyword evidence="7" id="KW-0788">Thiol protease</keyword>
<comment type="catalytic activity">
    <reaction evidence="10">
        <text>[protein]-C-terminal L-amino acid-glycyl-phosphatidylethanolamide + H2O = [protein]-C-terminal L-amino acid-glycine + a 1,2-diacyl-sn-glycero-3-phosphoethanolamine</text>
        <dbReference type="Rhea" id="RHEA:67548"/>
        <dbReference type="Rhea" id="RHEA-COMP:17323"/>
        <dbReference type="Rhea" id="RHEA-COMP:17324"/>
        <dbReference type="ChEBI" id="CHEBI:15377"/>
        <dbReference type="ChEBI" id="CHEBI:64612"/>
        <dbReference type="ChEBI" id="CHEBI:172940"/>
        <dbReference type="ChEBI" id="CHEBI:172941"/>
    </reaction>
    <physiologicalReaction direction="left-to-right" evidence="10">
        <dbReference type="Rhea" id="RHEA:67549"/>
    </physiologicalReaction>
</comment>
<proteinExistence type="inferred from homology"/>
<feature type="region of interest" description="Disordered" evidence="12">
    <location>
        <begin position="375"/>
        <end position="418"/>
    </location>
</feature>
<dbReference type="EC" id="3.4.22.-" evidence="11"/>
<dbReference type="InterPro" id="IPR046792">
    <property type="entry name" value="Peptidase_C54_cat"/>
</dbReference>
<gene>
    <name evidence="14" type="ORF">T265_15019</name>
</gene>
<evidence type="ECO:0000256" key="11">
    <source>
        <dbReference type="RuleBase" id="RU363115"/>
    </source>
</evidence>
<reference evidence="14 15" key="1">
    <citation type="submission" date="2013-11" db="EMBL/GenBank/DDBJ databases">
        <title>Opisthorchis viverrini - life in the bile duct.</title>
        <authorList>
            <person name="Young N.D."/>
            <person name="Nagarajan N."/>
            <person name="Lin S.J."/>
            <person name="Korhonen P.K."/>
            <person name="Jex A.R."/>
            <person name="Hall R.S."/>
            <person name="Safavi-Hemami H."/>
            <person name="Kaewkong W."/>
            <person name="Bertrand D."/>
            <person name="Gao S."/>
            <person name="Seet Q."/>
            <person name="Wongkham S."/>
            <person name="Teh B.T."/>
            <person name="Wongkham C."/>
            <person name="Intapan P.M."/>
            <person name="Maleewong W."/>
            <person name="Yang X."/>
            <person name="Hu M."/>
            <person name="Wang Z."/>
            <person name="Hofmann A."/>
            <person name="Sternberg P.W."/>
            <person name="Tan P."/>
            <person name="Wang J."/>
            <person name="Gasser R.B."/>
        </authorList>
    </citation>
    <scope>NUCLEOTIDE SEQUENCE [LARGE SCALE GENOMIC DNA]</scope>
</reference>
<dbReference type="CTD" id="20329185"/>
<dbReference type="KEGG" id="ovi:T265_15019"/>
<dbReference type="OrthoDB" id="2960936at2759"/>
<dbReference type="GO" id="GO:0000423">
    <property type="term" value="P:mitophagy"/>
    <property type="evidence" value="ECO:0007669"/>
    <property type="project" value="TreeGrafter"/>
</dbReference>
<dbReference type="SUPFAM" id="SSF54001">
    <property type="entry name" value="Cysteine proteinases"/>
    <property type="match status" value="1"/>
</dbReference>
<evidence type="ECO:0000313" key="15">
    <source>
        <dbReference type="Proteomes" id="UP000054324"/>
    </source>
</evidence>
<dbReference type="GO" id="GO:0034727">
    <property type="term" value="P:piecemeal microautophagy of the nucleus"/>
    <property type="evidence" value="ECO:0007669"/>
    <property type="project" value="TreeGrafter"/>
</dbReference>
<evidence type="ECO:0000256" key="7">
    <source>
        <dbReference type="ARBA" id="ARBA00022807"/>
    </source>
</evidence>
<dbReference type="GO" id="GO:0005737">
    <property type="term" value="C:cytoplasm"/>
    <property type="evidence" value="ECO:0007669"/>
    <property type="project" value="UniProtKB-SubCell"/>
</dbReference>
<feature type="domain" description="Peptidase C54 catalytic" evidence="13">
    <location>
        <begin position="157"/>
        <end position="538"/>
    </location>
</feature>
<evidence type="ECO:0000256" key="8">
    <source>
        <dbReference type="ARBA" id="ARBA00022927"/>
    </source>
</evidence>